<feature type="transmembrane region" description="Helical" evidence="8">
    <location>
        <begin position="269"/>
        <end position="295"/>
    </location>
</feature>
<dbReference type="InterPro" id="IPR036259">
    <property type="entry name" value="MFS_trans_sf"/>
</dbReference>
<evidence type="ECO:0000256" key="7">
    <source>
        <dbReference type="SAM" id="MobiDB-lite"/>
    </source>
</evidence>
<dbReference type="InterPro" id="IPR004638">
    <property type="entry name" value="EmrB-like"/>
</dbReference>
<feature type="transmembrane region" description="Helical" evidence="8">
    <location>
        <begin position="227"/>
        <end position="249"/>
    </location>
</feature>
<dbReference type="PANTHER" id="PTHR42718:SF24">
    <property type="entry name" value="MAJOR FACILITATOR SUPERFAMILY (MFS) PROFILE DOMAIN-CONTAINING PROTEIN"/>
    <property type="match status" value="1"/>
</dbReference>
<comment type="subcellular location">
    <subcellularLocation>
        <location evidence="1">Cell membrane</location>
        <topology evidence="1">Multi-pass membrane protein</topology>
    </subcellularLocation>
</comment>
<dbReference type="Gene3D" id="1.20.1720.10">
    <property type="entry name" value="Multidrug resistance protein D"/>
    <property type="match status" value="1"/>
</dbReference>
<organism evidence="10 11">
    <name type="scientific">Planococcus lenghuensis</name>
    <dbReference type="NCBI Taxonomy" id="2213202"/>
    <lineage>
        <taxon>Bacteria</taxon>
        <taxon>Bacillati</taxon>
        <taxon>Bacillota</taxon>
        <taxon>Bacilli</taxon>
        <taxon>Bacillales</taxon>
        <taxon>Caryophanaceae</taxon>
        <taxon>Planococcus</taxon>
    </lineage>
</organism>
<feature type="transmembrane region" description="Helical" evidence="8">
    <location>
        <begin position="407"/>
        <end position="426"/>
    </location>
</feature>
<reference evidence="10 11" key="1">
    <citation type="submission" date="2017-02" db="EMBL/GenBank/DDBJ databases">
        <title>The complete genomic sequence of a novel cold adapted crude oil-degrading bacterium Planococcus qaidamina Y42.</title>
        <authorList>
            <person name="Yang R."/>
        </authorList>
    </citation>
    <scope>NUCLEOTIDE SEQUENCE [LARGE SCALE GENOMIC DNA]</scope>
    <source>
        <strain evidence="10 11">Y42</strain>
    </source>
</reference>
<feature type="compositionally biased region" description="Basic and acidic residues" evidence="7">
    <location>
        <begin position="474"/>
        <end position="486"/>
    </location>
</feature>
<feature type="domain" description="Major facilitator superfamily (MFS) profile" evidence="9">
    <location>
        <begin position="17"/>
        <end position="465"/>
    </location>
</feature>
<dbReference type="KEGG" id="pmar:B0X71_16415"/>
<feature type="transmembrane region" description="Helical" evidence="8">
    <location>
        <begin position="438"/>
        <end position="460"/>
    </location>
</feature>
<dbReference type="PROSITE" id="PS50850">
    <property type="entry name" value="MFS"/>
    <property type="match status" value="1"/>
</dbReference>
<name>A0A1Q2L243_9BACL</name>
<dbReference type="RefSeq" id="WP_077590424.1">
    <property type="nucleotide sequence ID" value="NZ_CP019640.1"/>
</dbReference>
<feature type="transmembrane region" description="Helical" evidence="8">
    <location>
        <begin position="112"/>
        <end position="132"/>
    </location>
</feature>
<evidence type="ECO:0000256" key="2">
    <source>
        <dbReference type="ARBA" id="ARBA00022448"/>
    </source>
</evidence>
<dbReference type="AlphaFoldDB" id="A0A1Q2L243"/>
<feature type="transmembrane region" description="Helical" evidence="8">
    <location>
        <begin position="301"/>
        <end position="323"/>
    </location>
</feature>
<evidence type="ECO:0000256" key="8">
    <source>
        <dbReference type="SAM" id="Phobius"/>
    </source>
</evidence>
<dbReference type="NCBIfam" id="TIGR00711">
    <property type="entry name" value="efflux_EmrB"/>
    <property type="match status" value="1"/>
</dbReference>
<dbReference type="InterPro" id="IPR011701">
    <property type="entry name" value="MFS"/>
</dbReference>
<sequence length="486" mass="51864">MVKTNAVEPQEINKVPLLAVLIAGAFIAVLNQTLLATALPPIMDDLEIDATTAQWLTTGFMLVNGVMIPVTAFLIERFSTRSLFLTAMGLFAVGTVICAIAPGFPVLLTGRIVQAAGAGIMMPLIMTVFFVIFPIEKRGQAMGLFGLVISFAPAIGPTLSGWVVQHYPWRSLFYIIIPIALLNLVAAYYLLKNVTEQSYPKLDVLSVILSTLGFGGILYGFSSAGDFGWGSWPVLTSIGVGTVTLIWFIRRQLQLKQPLLEFKVFQYRVFTLATIIGIIVFVAMISGATILPIYMQQMHNFTPLASGLMLLPGAIVMGLSNPITGRIFDKGGGKWLLIGGMSLVTITTFMFSDLSTETSFTYLAVVNAFRMLGVAMVMMPATTAGLNQLPARLIPHGTALNNTMRQVSGSIGTALLVTIMASAALNPDVYGAEGAVRGVNVTFMAVGVASAIGIIVALLLPNPKGNKSMPQAAADRETSHGHAEAD</sequence>
<dbReference type="PRINTS" id="PR01036">
    <property type="entry name" value="TCRTETB"/>
</dbReference>
<feature type="transmembrane region" description="Helical" evidence="8">
    <location>
        <begin position="12"/>
        <end position="35"/>
    </location>
</feature>
<evidence type="ECO:0000256" key="6">
    <source>
        <dbReference type="ARBA" id="ARBA00023136"/>
    </source>
</evidence>
<keyword evidence="3" id="KW-1003">Cell membrane</keyword>
<proteinExistence type="predicted"/>
<dbReference type="SUPFAM" id="SSF103473">
    <property type="entry name" value="MFS general substrate transporter"/>
    <property type="match status" value="1"/>
</dbReference>
<evidence type="ECO:0000256" key="4">
    <source>
        <dbReference type="ARBA" id="ARBA00022692"/>
    </source>
</evidence>
<evidence type="ECO:0000256" key="5">
    <source>
        <dbReference type="ARBA" id="ARBA00022989"/>
    </source>
</evidence>
<dbReference type="Proteomes" id="UP000188184">
    <property type="component" value="Chromosome"/>
</dbReference>
<gene>
    <name evidence="10" type="ORF">B0X71_16415</name>
</gene>
<dbReference type="PANTHER" id="PTHR42718">
    <property type="entry name" value="MAJOR FACILITATOR SUPERFAMILY MULTIDRUG TRANSPORTER MFSC"/>
    <property type="match status" value="1"/>
</dbReference>
<feature type="transmembrane region" description="Helical" evidence="8">
    <location>
        <begin position="335"/>
        <end position="354"/>
    </location>
</feature>
<evidence type="ECO:0000256" key="3">
    <source>
        <dbReference type="ARBA" id="ARBA00022475"/>
    </source>
</evidence>
<keyword evidence="5 8" id="KW-1133">Transmembrane helix</keyword>
<dbReference type="InterPro" id="IPR020846">
    <property type="entry name" value="MFS_dom"/>
</dbReference>
<feature type="transmembrane region" description="Helical" evidence="8">
    <location>
        <begin position="360"/>
        <end position="386"/>
    </location>
</feature>
<accession>A0A1Q2L243</accession>
<feature type="transmembrane region" description="Helical" evidence="8">
    <location>
        <begin position="144"/>
        <end position="165"/>
    </location>
</feature>
<keyword evidence="4 8" id="KW-0812">Transmembrane</keyword>
<feature type="region of interest" description="Disordered" evidence="7">
    <location>
        <begin position="467"/>
        <end position="486"/>
    </location>
</feature>
<feature type="transmembrane region" description="Helical" evidence="8">
    <location>
        <begin position="55"/>
        <end position="75"/>
    </location>
</feature>
<evidence type="ECO:0000256" key="1">
    <source>
        <dbReference type="ARBA" id="ARBA00004651"/>
    </source>
</evidence>
<evidence type="ECO:0000313" key="10">
    <source>
        <dbReference type="EMBL" id="AQQ54530.1"/>
    </source>
</evidence>
<feature type="transmembrane region" description="Helical" evidence="8">
    <location>
        <begin position="171"/>
        <end position="190"/>
    </location>
</feature>
<keyword evidence="11" id="KW-1185">Reference proteome</keyword>
<protein>
    <submittedName>
        <fullName evidence="10">MFS transporter</fullName>
    </submittedName>
</protein>
<dbReference type="Pfam" id="PF07690">
    <property type="entry name" value="MFS_1"/>
    <property type="match status" value="1"/>
</dbReference>
<dbReference type="Gene3D" id="1.20.1250.20">
    <property type="entry name" value="MFS general substrate transporter like domains"/>
    <property type="match status" value="1"/>
</dbReference>
<feature type="transmembrane region" description="Helical" evidence="8">
    <location>
        <begin position="202"/>
        <end position="221"/>
    </location>
</feature>
<dbReference type="OrthoDB" id="9816041at2"/>
<feature type="transmembrane region" description="Helical" evidence="8">
    <location>
        <begin position="82"/>
        <end position="106"/>
    </location>
</feature>
<keyword evidence="6 8" id="KW-0472">Membrane</keyword>
<keyword evidence="2" id="KW-0813">Transport</keyword>
<dbReference type="GO" id="GO:0005886">
    <property type="term" value="C:plasma membrane"/>
    <property type="evidence" value="ECO:0007669"/>
    <property type="project" value="UniProtKB-SubCell"/>
</dbReference>
<dbReference type="CDD" id="cd17503">
    <property type="entry name" value="MFS_LmrB_MDR_like"/>
    <property type="match status" value="1"/>
</dbReference>
<evidence type="ECO:0000313" key="11">
    <source>
        <dbReference type="Proteomes" id="UP000188184"/>
    </source>
</evidence>
<dbReference type="GO" id="GO:0022857">
    <property type="term" value="F:transmembrane transporter activity"/>
    <property type="evidence" value="ECO:0007669"/>
    <property type="project" value="InterPro"/>
</dbReference>
<dbReference type="EMBL" id="CP019640">
    <property type="protein sequence ID" value="AQQ54530.1"/>
    <property type="molecule type" value="Genomic_DNA"/>
</dbReference>
<evidence type="ECO:0000259" key="9">
    <source>
        <dbReference type="PROSITE" id="PS50850"/>
    </source>
</evidence>